<reference evidence="2 3" key="1">
    <citation type="submission" date="2017-08" db="EMBL/GenBank/DDBJ databases">
        <title>Acidophilic green algal genome provides insights into adaptation to an acidic environment.</title>
        <authorList>
            <person name="Hirooka S."/>
            <person name="Hirose Y."/>
            <person name="Kanesaki Y."/>
            <person name="Higuchi S."/>
            <person name="Fujiwara T."/>
            <person name="Onuma R."/>
            <person name="Era A."/>
            <person name="Ohbayashi R."/>
            <person name="Uzuka A."/>
            <person name="Nozaki H."/>
            <person name="Yoshikawa H."/>
            <person name="Miyagishima S.Y."/>
        </authorList>
    </citation>
    <scope>NUCLEOTIDE SEQUENCE [LARGE SCALE GENOMIC DNA]</scope>
    <source>
        <strain evidence="2 3">NIES-2499</strain>
    </source>
</reference>
<feature type="compositionally biased region" description="Low complexity" evidence="1">
    <location>
        <begin position="607"/>
        <end position="656"/>
    </location>
</feature>
<dbReference type="GO" id="GO:0035770">
    <property type="term" value="C:ribonucleoprotein granule"/>
    <property type="evidence" value="ECO:0007669"/>
    <property type="project" value="TreeGrafter"/>
</dbReference>
<dbReference type="GO" id="GO:0000963">
    <property type="term" value="P:mitochondrial RNA processing"/>
    <property type="evidence" value="ECO:0007669"/>
    <property type="project" value="TreeGrafter"/>
</dbReference>
<organism evidence="2 3">
    <name type="scientific">Chlamydomonas eustigma</name>
    <dbReference type="NCBI Taxonomy" id="1157962"/>
    <lineage>
        <taxon>Eukaryota</taxon>
        <taxon>Viridiplantae</taxon>
        <taxon>Chlorophyta</taxon>
        <taxon>core chlorophytes</taxon>
        <taxon>Chlorophyceae</taxon>
        <taxon>CS clade</taxon>
        <taxon>Chlamydomonadales</taxon>
        <taxon>Chlamydomonadaceae</taxon>
        <taxon>Chlamydomonas</taxon>
    </lineage>
</organism>
<dbReference type="InterPro" id="IPR050870">
    <property type="entry name" value="FAST_kinase"/>
</dbReference>
<feature type="compositionally biased region" description="Polar residues" evidence="1">
    <location>
        <begin position="1223"/>
        <end position="1251"/>
    </location>
</feature>
<protein>
    <recommendedName>
        <fullName evidence="4">RAP domain-containing protein</fullName>
    </recommendedName>
</protein>
<evidence type="ECO:0000313" key="2">
    <source>
        <dbReference type="EMBL" id="GAX81141.1"/>
    </source>
</evidence>
<dbReference type="GO" id="GO:0005759">
    <property type="term" value="C:mitochondrial matrix"/>
    <property type="evidence" value="ECO:0007669"/>
    <property type="project" value="TreeGrafter"/>
</dbReference>
<dbReference type="GO" id="GO:0003723">
    <property type="term" value="F:RNA binding"/>
    <property type="evidence" value="ECO:0007669"/>
    <property type="project" value="TreeGrafter"/>
</dbReference>
<feature type="region of interest" description="Disordered" evidence="1">
    <location>
        <begin position="50"/>
        <end position="70"/>
    </location>
</feature>
<proteinExistence type="predicted"/>
<accession>A0A250XDM1</accession>
<dbReference type="PANTHER" id="PTHR21228:SF40">
    <property type="entry name" value="LD45607P"/>
    <property type="match status" value="1"/>
</dbReference>
<evidence type="ECO:0000256" key="1">
    <source>
        <dbReference type="SAM" id="MobiDB-lite"/>
    </source>
</evidence>
<sequence length="1754" mass="188027">MDPHLTQFSRGKAFRRVQPMLASSQSDSFAHFPKQPRARITAVFSIEGQEYPRGHGTGRKKDATGPSLYPHHPTVFTPKKDATGPSLYPHHPTVFTPKKDATGPSLYPHHPTVFTPNDRQLTALLSKTASGTELLNLLVTHSQSFNSIHTCAAARSAVRLKEQQKERPPNSSRGVQEYEALKKVVNFLVLSVIGEESSVLSTAQPRELSGIAWALAKLRPNDMRPAQAVAKAIRFGYVRSFMEEAKPQSSTGYSVTEQDDESKSGNQPPAHKGRTQYRMERERLVPQGTTQYTCTPQSLVNLAWSLATWQHNDAAAVSVLLTGLLSQVHGMSPQDLSLAAWSFATLSRLPFHLPTTSATSNDQSTGHLEKNSASNHVVEQVVFQRSLLAAQMILIAKTFIQHGKPVWEEPPKHPTLCGFTPQGLSNLVWGLTQLACQDRAEGSSCATHVHAGISSTSAHVHAGISSTEIWQLICRISARSSSFSPSSGRGSTGHIQSQHSFFSHFKPQELSSLLVGLATLHRFSPPSPQAVATVRALAAAMAEDAGVRHLAYWPSQALSNTLWALAVMRVPCSKLLSQATLLLAQGHAWLAPTNATSSTASRQGARQPSAPAASGQGAWQPPAPAASGQGARQPSAPAASGQGAWQPPAPAASGQGVWQPSAPAASGQGAWQPPAPADLSPFASQSPTLSHIPKSLQDDHDMSHTLEFKPKEVAQLLWAISVLCLAGGGNRQPESAQALAQHLHMEDCMARLAREASMCMHGMDPSSIAMCAWACRWRRRKLVSEFEILPGDEHEELDDLLDVGTDDELWGFEDPCMVRSKHLAQRFQDREGFLIPEAAAQQVLVQAMRHLVEAGPTKLGPGPSSAVLLAVAVRLEPLYKPWVESREGLEVGVGHRKVLQSPWKIAESVITSTVSSIQSRVPQDVFSDRQSWGVKDLPVSSLVMPVLQELNGTSSSSSTSGGAADDLRSALLSACHSEDENVSGTRQSFLWGVSAPDDVGSTQISERSSVLNHILGNDGCSSATQPSIPQDSFRKVSSHSDESMEEVLGLTRNILDLVSEHSWQLSSTAQPRELACLAVACARLGALATQSMQGDQLPARISNTFPFQSVTQTPSAQLSRYDDGSSPGLGLRKYGVQKDSLHWVWQREPLFQAVATAATSSDFIRHANGPIIAAVAWAVTSAGFRCQTLFRSAAMLLCGQGSSEGKDSHIANSRHSMKGGSNGRPTSSNGRPTTLFPTASGSGMPSRQSGGVNKMAPRCLQKLLWAAAASGSYHQPLFDSMCSKLAGHVGRGVTVAGPSPAMVLEPGVLVDCMWSLAVVRHYDGPLIEAACRTLCSPLAASSSITGGGSLRTISGSSKGENQSQVPNSLLQQVEQDLATVTVSELLPPADLVKLMWSVGYLGAGVVKQWRPPLRALLEAVSLLDDQQAVVLLWSLAVQQLVLLGEEGGSEDDEEAMQLLYCLLDRLFLIPTSPSVSERSSSSDSDSLMRMAVPHGIVYTAAEALSWLLAGPKRKLVATTLREGLPAHLKTVLRNVWLGEGPDIAQGWLGEGPDIAQDQPAKVKGGETDPSLSSRGLQVDMGSVELSVFLDGDDLFSATELACPGIQSACLQLHLVLQSLGYKPEVVSSRLHPALPLLRSSISSANGWLGGLVSVPSAGRAVVVTGPQDFARNTTSYGWRSSDVNKRRQPAPSHVFPSNYAQEPLGPLFTSLQLLRASTGLHVSAVDAREWLQLQGLREQQLFVLKLLSQAGKGI</sequence>
<dbReference type="STRING" id="1157962.A0A250XDM1"/>
<dbReference type="Proteomes" id="UP000232323">
    <property type="component" value="Unassembled WGS sequence"/>
</dbReference>
<dbReference type="PANTHER" id="PTHR21228">
    <property type="entry name" value="FAST LEU-RICH DOMAIN-CONTAINING"/>
    <property type="match status" value="1"/>
</dbReference>
<feature type="compositionally biased region" description="Polar residues" evidence="1">
    <location>
        <begin position="595"/>
        <end position="606"/>
    </location>
</feature>
<feature type="region of interest" description="Disordered" evidence="1">
    <location>
        <begin position="1207"/>
        <end position="1252"/>
    </location>
</feature>
<dbReference type="GO" id="GO:0044528">
    <property type="term" value="P:regulation of mitochondrial mRNA stability"/>
    <property type="evidence" value="ECO:0007669"/>
    <property type="project" value="TreeGrafter"/>
</dbReference>
<name>A0A250XDM1_9CHLO</name>
<feature type="region of interest" description="Disordered" evidence="1">
    <location>
        <begin position="248"/>
        <end position="276"/>
    </location>
</feature>
<feature type="region of interest" description="Disordered" evidence="1">
    <location>
        <begin position="595"/>
        <end position="697"/>
    </location>
</feature>
<evidence type="ECO:0008006" key="4">
    <source>
        <dbReference type="Google" id="ProtNLM"/>
    </source>
</evidence>
<gene>
    <name evidence="2" type="ORF">CEUSTIGMA_g8574.t1</name>
</gene>
<evidence type="ECO:0000313" key="3">
    <source>
        <dbReference type="Proteomes" id="UP000232323"/>
    </source>
</evidence>
<dbReference type="EMBL" id="BEGY01000061">
    <property type="protein sequence ID" value="GAX81141.1"/>
    <property type="molecule type" value="Genomic_DNA"/>
</dbReference>
<dbReference type="OrthoDB" id="539242at2759"/>
<keyword evidence="3" id="KW-1185">Reference proteome</keyword>
<comment type="caution">
    <text evidence="2">The sequence shown here is derived from an EMBL/GenBank/DDBJ whole genome shotgun (WGS) entry which is preliminary data.</text>
</comment>